<protein>
    <recommendedName>
        <fullName evidence="3">DUF2846 domain-containing protein</fullName>
    </recommendedName>
</protein>
<dbReference type="AlphaFoldDB" id="A0A1I1S533"/>
<dbReference type="OrthoDB" id="1319634at2"/>
<dbReference type="PROSITE" id="PS51257">
    <property type="entry name" value="PROKAR_LIPOPROTEIN"/>
    <property type="match status" value="1"/>
</dbReference>
<sequence length="251" mass="28916">MRIKIILLLLIITSCSPRYKLLLQEKKEQPLDSQREILVLNKESNINLDGASLIGEIKGPFEKFYTPPKAELKGCGYTEIINDIKEQSKQLGANIISIYDLKKPTSLDNCYKLKVKLYKSFDSNLISRIKEYNKSRMASKIDKDSEYAMLYLYRPKAIAGMVVKFDIYMDNNILITNLKNGNKLAYKIEDFGHHTFTAINQKGQKKEFSLDIKKGQEYYVRCGIDVSKPYGVAQFSMLDNKIGHEEFNKLK</sequence>
<name>A0A1I1S533_9FLAO</name>
<keyword evidence="2" id="KW-1185">Reference proteome</keyword>
<gene>
    <name evidence="1" type="ORF">SAMN04487987_11326</name>
</gene>
<proteinExistence type="predicted"/>
<reference evidence="2" key="1">
    <citation type="submission" date="2016-10" db="EMBL/GenBank/DDBJ databases">
        <authorList>
            <person name="Varghese N."/>
            <person name="Submissions S."/>
        </authorList>
    </citation>
    <scope>NUCLEOTIDE SEQUENCE [LARGE SCALE GENOMIC DNA]</scope>
    <source>
        <strain evidence="2">DSM 25730</strain>
    </source>
</reference>
<dbReference type="RefSeq" id="WP_092853831.1">
    <property type="nucleotide sequence ID" value="NZ_FOMI01000013.1"/>
</dbReference>
<dbReference type="STRING" id="870482.SAMN04487987_11326"/>
<organism evidence="1 2">
    <name type="scientific">Algibacter pectinivorans</name>
    <dbReference type="NCBI Taxonomy" id="870482"/>
    <lineage>
        <taxon>Bacteria</taxon>
        <taxon>Pseudomonadati</taxon>
        <taxon>Bacteroidota</taxon>
        <taxon>Flavobacteriia</taxon>
        <taxon>Flavobacteriales</taxon>
        <taxon>Flavobacteriaceae</taxon>
        <taxon>Algibacter</taxon>
    </lineage>
</organism>
<evidence type="ECO:0000313" key="1">
    <source>
        <dbReference type="EMBL" id="SFD41694.1"/>
    </source>
</evidence>
<evidence type="ECO:0008006" key="3">
    <source>
        <dbReference type="Google" id="ProtNLM"/>
    </source>
</evidence>
<accession>A0A1I1S533</accession>
<dbReference type="EMBL" id="FOMI01000013">
    <property type="protein sequence ID" value="SFD41694.1"/>
    <property type="molecule type" value="Genomic_DNA"/>
</dbReference>
<dbReference type="Proteomes" id="UP000199439">
    <property type="component" value="Unassembled WGS sequence"/>
</dbReference>
<evidence type="ECO:0000313" key="2">
    <source>
        <dbReference type="Proteomes" id="UP000199439"/>
    </source>
</evidence>